<evidence type="ECO:0000313" key="3">
    <source>
        <dbReference type="EMBL" id="EZG42852.1"/>
    </source>
</evidence>
<dbReference type="EMBL" id="AFNH02001700">
    <property type="protein sequence ID" value="EZG42852.1"/>
    <property type="molecule type" value="Genomic_DNA"/>
</dbReference>
<organism evidence="3 4">
    <name type="scientific">Gregarina niphandrodes</name>
    <name type="common">Septate eugregarine</name>
    <dbReference type="NCBI Taxonomy" id="110365"/>
    <lineage>
        <taxon>Eukaryota</taxon>
        <taxon>Sar</taxon>
        <taxon>Alveolata</taxon>
        <taxon>Apicomplexa</taxon>
        <taxon>Conoidasida</taxon>
        <taxon>Gregarinasina</taxon>
        <taxon>Eugregarinorida</taxon>
        <taxon>Gregarinidae</taxon>
        <taxon>Gregarina</taxon>
    </lineage>
</organism>
<accession>A0A023AW77</accession>
<evidence type="ECO:0000256" key="1">
    <source>
        <dbReference type="SAM" id="MobiDB-lite"/>
    </source>
</evidence>
<dbReference type="GO" id="GO:0008270">
    <property type="term" value="F:zinc ion binding"/>
    <property type="evidence" value="ECO:0007669"/>
    <property type="project" value="InterPro"/>
</dbReference>
<dbReference type="InterPro" id="IPR001878">
    <property type="entry name" value="Znf_CCHC"/>
</dbReference>
<reference evidence="3" key="1">
    <citation type="submission" date="2013-12" db="EMBL/GenBank/DDBJ databases">
        <authorList>
            <person name="Omoto C.K."/>
            <person name="Sibley D."/>
            <person name="Venepally P."/>
            <person name="Hadjithomas M."/>
            <person name="Karamycheva S."/>
            <person name="Brunk B."/>
            <person name="Roos D."/>
            <person name="Caler E."/>
            <person name="Lorenzi H."/>
        </authorList>
    </citation>
    <scope>NUCLEOTIDE SEQUENCE</scope>
</reference>
<sequence>MPRFPPSEAMDKSERAAWVAALNSSAWPKADITDEERFEDWLDAVAGLVRETSYNMDETVMVQLLWARIPSAKQISLMGVSRRPGVRVEDFVSEVARKLFPSSNYVAKAYYEAITIENGDFQNLAELLNQRITRYVRLAHRWGAVESFSRKFLERRILDVASPQWRQWFASKEAGGTLFEILHDLTDRCGWKGTAVLAVGSRNEEAQDDSDDEQDILSPQQVEARHLCHYCGFPRHARDEYCPARGTRCHNCGKVGHWRGVCRTTYYRDVYGKPSHSVTQTAPGRLQVKVGGDTTRGDKLQTASRIIRDERTRYDEKRHKDAARRKRDTDRPTEMQVDSGATEEHSAALATQIGELQAAVLKIAARMDDAENRPFQ</sequence>
<dbReference type="AlphaFoldDB" id="A0A023AW77"/>
<dbReference type="Proteomes" id="UP000019763">
    <property type="component" value="Unassembled WGS sequence"/>
</dbReference>
<gene>
    <name evidence="3" type="ORF">GNI_216000</name>
</gene>
<dbReference type="RefSeq" id="XP_011133869.1">
    <property type="nucleotide sequence ID" value="XM_011135567.1"/>
</dbReference>
<dbReference type="OrthoDB" id="10057083at2759"/>
<feature type="region of interest" description="Disordered" evidence="1">
    <location>
        <begin position="313"/>
        <end position="345"/>
    </location>
</feature>
<dbReference type="eggNOG" id="ENOG502S0GD">
    <property type="taxonomic scope" value="Eukaryota"/>
</dbReference>
<evidence type="ECO:0000259" key="2">
    <source>
        <dbReference type="SMART" id="SM00343"/>
    </source>
</evidence>
<name>A0A023AW77_GRENI</name>
<dbReference type="GO" id="GO:0003676">
    <property type="term" value="F:nucleic acid binding"/>
    <property type="evidence" value="ECO:0007669"/>
    <property type="project" value="InterPro"/>
</dbReference>
<comment type="caution">
    <text evidence="3">The sequence shown here is derived from an EMBL/GenBank/DDBJ whole genome shotgun (WGS) entry which is preliminary data.</text>
</comment>
<feature type="domain" description="CCHC-type" evidence="2">
    <location>
        <begin position="227"/>
        <end position="244"/>
    </location>
</feature>
<dbReference type="GeneID" id="22916558"/>
<feature type="domain" description="CCHC-type" evidence="2">
    <location>
        <begin position="248"/>
        <end position="264"/>
    </location>
</feature>
<protein>
    <recommendedName>
        <fullName evidence="2">CCHC-type domain-containing protein</fullName>
    </recommendedName>
</protein>
<dbReference type="SMART" id="SM00343">
    <property type="entry name" value="ZnF_C2HC"/>
    <property type="match status" value="2"/>
</dbReference>
<keyword evidence="4" id="KW-1185">Reference proteome</keyword>
<evidence type="ECO:0000313" key="4">
    <source>
        <dbReference type="Proteomes" id="UP000019763"/>
    </source>
</evidence>
<dbReference type="VEuPathDB" id="CryptoDB:GNI_216000"/>
<proteinExistence type="predicted"/>